<name>A0ABR6KIE5_9BACT</name>
<keyword evidence="9" id="KW-0511">Multifunctional enzyme</keyword>
<dbReference type="NCBIfam" id="TIGR02073">
    <property type="entry name" value="PBP_1c"/>
    <property type="match status" value="1"/>
</dbReference>
<dbReference type="Pfam" id="PF00905">
    <property type="entry name" value="Transpeptidase"/>
    <property type="match status" value="1"/>
</dbReference>
<dbReference type="InterPro" id="IPR036950">
    <property type="entry name" value="PBP_transglycosylase"/>
</dbReference>
<dbReference type="EC" id="2.4.99.28" evidence="10"/>
<evidence type="ECO:0000259" key="15">
    <source>
        <dbReference type="Pfam" id="PF06832"/>
    </source>
</evidence>
<evidence type="ECO:0000256" key="1">
    <source>
        <dbReference type="ARBA" id="ARBA00004752"/>
    </source>
</evidence>
<dbReference type="SUPFAM" id="SSF53955">
    <property type="entry name" value="Lysozyme-like"/>
    <property type="match status" value="1"/>
</dbReference>
<evidence type="ECO:0000256" key="6">
    <source>
        <dbReference type="ARBA" id="ARBA00022676"/>
    </source>
</evidence>
<dbReference type="InterPro" id="IPR011815">
    <property type="entry name" value="PBP_1c"/>
</dbReference>
<dbReference type="InterPro" id="IPR001264">
    <property type="entry name" value="Glyco_trans_51"/>
</dbReference>
<dbReference type="Gene3D" id="3.40.710.10">
    <property type="entry name" value="DD-peptidase/beta-lactamase superfamily"/>
    <property type="match status" value="1"/>
</dbReference>
<comment type="pathway">
    <text evidence="1">Cell wall biogenesis; peptidoglycan biosynthesis.</text>
</comment>
<evidence type="ECO:0000313" key="17">
    <source>
        <dbReference type="Proteomes" id="UP000533637"/>
    </source>
</evidence>
<feature type="domain" description="Penicillin-binding protein transpeptidase" evidence="13">
    <location>
        <begin position="308"/>
        <end position="440"/>
    </location>
</feature>
<keyword evidence="12" id="KW-0812">Transmembrane</keyword>
<keyword evidence="8" id="KW-0378">Hydrolase</keyword>
<evidence type="ECO:0000256" key="7">
    <source>
        <dbReference type="ARBA" id="ARBA00022679"/>
    </source>
</evidence>
<dbReference type="Gene3D" id="1.10.3810.10">
    <property type="entry name" value="Biosynthetic peptidoglycan transglycosylase-like"/>
    <property type="match status" value="1"/>
</dbReference>
<gene>
    <name evidence="16" type="ORF">GGQ57_001184</name>
</gene>
<keyword evidence="4" id="KW-0121">Carboxypeptidase</keyword>
<evidence type="ECO:0000256" key="11">
    <source>
        <dbReference type="ARBA" id="ARBA00049902"/>
    </source>
</evidence>
<evidence type="ECO:0000256" key="10">
    <source>
        <dbReference type="ARBA" id="ARBA00044770"/>
    </source>
</evidence>
<dbReference type="InterPro" id="IPR050396">
    <property type="entry name" value="Glycosyltr_51/Transpeptidase"/>
</dbReference>
<dbReference type="PANTHER" id="PTHR32282">
    <property type="entry name" value="BINDING PROTEIN TRANSPEPTIDASE, PUTATIVE-RELATED"/>
    <property type="match status" value="1"/>
</dbReference>
<dbReference type="GO" id="GO:0016757">
    <property type="term" value="F:glycosyltransferase activity"/>
    <property type="evidence" value="ECO:0007669"/>
    <property type="project" value="UniProtKB-KW"/>
</dbReference>
<reference evidence="16 17" key="1">
    <citation type="submission" date="2020-08" db="EMBL/GenBank/DDBJ databases">
        <title>Genomic Encyclopedia of Type Strains, Phase IV (KMG-IV): sequencing the most valuable type-strain genomes for metagenomic binning, comparative biology and taxonomic classification.</title>
        <authorList>
            <person name="Goeker M."/>
        </authorList>
    </citation>
    <scope>NUCLEOTIDE SEQUENCE [LARGE SCALE GENOMIC DNA]</scope>
    <source>
        <strain evidence="16 17">DSM 102983</strain>
    </source>
</reference>
<proteinExistence type="inferred from homology"/>
<dbReference type="InterPro" id="IPR001460">
    <property type="entry name" value="PCN-bd_Tpept"/>
</dbReference>
<keyword evidence="12" id="KW-1133">Transmembrane helix</keyword>
<comment type="similarity">
    <text evidence="2">In the C-terminal section; belongs to the transpeptidase family.</text>
</comment>
<keyword evidence="17" id="KW-1185">Reference proteome</keyword>
<feature type="transmembrane region" description="Helical" evidence="12">
    <location>
        <begin position="20"/>
        <end position="41"/>
    </location>
</feature>
<dbReference type="SUPFAM" id="SSF56601">
    <property type="entry name" value="beta-lactamase/transpeptidase-like"/>
    <property type="match status" value="1"/>
</dbReference>
<evidence type="ECO:0000256" key="12">
    <source>
        <dbReference type="SAM" id="Phobius"/>
    </source>
</evidence>
<evidence type="ECO:0000259" key="13">
    <source>
        <dbReference type="Pfam" id="PF00905"/>
    </source>
</evidence>
<evidence type="ECO:0000256" key="4">
    <source>
        <dbReference type="ARBA" id="ARBA00022645"/>
    </source>
</evidence>
<protein>
    <recommendedName>
        <fullName evidence="10">peptidoglycan glycosyltransferase</fullName>
        <ecNumber evidence="10">2.4.99.28</ecNumber>
    </recommendedName>
</protein>
<keyword evidence="6 16" id="KW-0328">Glycosyltransferase</keyword>
<keyword evidence="12" id="KW-0472">Membrane</keyword>
<dbReference type="InterPro" id="IPR012338">
    <property type="entry name" value="Beta-lactam/transpept-like"/>
</dbReference>
<evidence type="ECO:0000256" key="8">
    <source>
        <dbReference type="ARBA" id="ARBA00022801"/>
    </source>
</evidence>
<keyword evidence="5" id="KW-0645">Protease</keyword>
<dbReference type="Pfam" id="PF06832">
    <property type="entry name" value="BiPBP_C"/>
    <property type="match status" value="1"/>
</dbReference>
<comment type="similarity">
    <text evidence="3">In the N-terminal section; belongs to the glycosyltransferase 51 family.</text>
</comment>
<feature type="domain" description="Penicillin-binding C-terminal" evidence="15">
    <location>
        <begin position="703"/>
        <end position="791"/>
    </location>
</feature>
<dbReference type="EMBL" id="JACHOC010000002">
    <property type="protein sequence ID" value="MBB4621290.1"/>
    <property type="molecule type" value="Genomic_DNA"/>
</dbReference>
<dbReference type="PANTHER" id="PTHR32282:SF15">
    <property type="entry name" value="PENICILLIN-BINDING PROTEIN 1C"/>
    <property type="match status" value="1"/>
</dbReference>
<sequence length="807" mass="90659">MNHTRLITSLKTNRKRVLLFFLLFVILLWGGMFLLVPRVLFPVSYSTLLYSSEGNLLGARIAPDGQWRFPATDSLPDKFITCLTTYEDRYFFYHPGIDVTAILRAAYLNARYRRVVSGGSTLTMQLARIARGNKDRTLYEKSIEMCWALFLETTHSKKEILNLYASHAPFGGNVVGIETAAWRYFGRSASDLSWAESATLAVLPNSPALIHPGKNRKQLKTKRDNLLLTLKERGIIDNTEYELSCMEPLPEAPVPLPDEAPHLLERLAVLTPGTRITTSVYYSLQKQAQELVNRYALEYSSNHIHNLAAIIADVETGEVLAYAGNASFKANEKRGNQVDIITSPRSTGSILKPFLYAGMLHDGQILPSTLVSDVPLNINGFMPQNYNKTFNGAVPAHRAIERSLNVPLVRMLSQYNTGRFMTLLKALGMTTLRFSEEHYGASLILGGAEGTLWDLSGMYASLSRVLTHYRPYNGRYNPKDIHPLTPFINKEKEPIRSVADRRLTDKPLLSAASIWFTYEAMSALNRPEEEADWQQFESMKQIAWKTGTSYGGRDAWAIGTTPRYVVGVWVGNASGEGRPGLTGVGNAAPVLFDLFSLLPGGGWFDMPYDELEEVAICRNSGHKASQICDQTDTLYIPRSGINTPVCPYHQLLHLSADGRFRVNSSCESVDRMITRPWFVLPPSQEYYYRNYHIDYISLPPIKPGCEQTQSQQIELIYPEHHAVLYLPKGFSGKPEKLVFKAAHARGDATIYWHLDDTYLGETTDNHQIACSVPSGKHMLTLIDNWGNQRKILFEVKSYSFPVSKGSK</sequence>
<dbReference type="InterPro" id="IPR023346">
    <property type="entry name" value="Lysozyme-like_dom_sf"/>
</dbReference>
<organism evidence="16 17">
    <name type="scientific">Parabacteroides faecis</name>
    <dbReference type="NCBI Taxonomy" id="1217282"/>
    <lineage>
        <taxon>Bacteria</taxon>
        <taxon>Pseudomonadati</taxon>
        <taxon>Bacteroidota</taxon>
        <taxon>Bacteroidia</taxon>
        <taxon>Bacteroidales</taxon>
        <taxon>Tannerellaceae</taxon>
        <taxon>Parabacteroides</taxon>
    </lineage>
</organism>
<feature type="domain" description="Glycosyl transferase family 51" evidence="14">
    <location>
        <begin position="71"/>
        <end position="227"/>
    </location>
</feature>
<dbReference type="Proteomes" id="UP000533637">
    <property type="component" value="Unassembled WGS sequence"/>
</dbReference>
<comment type="caution">
    <text evidence="16">The sequence shown here is derived from an EMBL/GenBank/DDBJ whole genome shotgun (WGS) entry which is preliminary data.</text>
</comment>
<evidence type="ECO:0000259" key="14">
    <source>
        <dbReference type="Pfam" id="PF00912"/>
    </source>
</evidence>
<evidence type="ECO:0000256" key="3">
    <source>
        <dbReference type="ARBA" id="ARBA00007739"/>
    </source>
</evidence>
<evidence type="ECO:0000313" key="16">
    <source>
        <dbReference type="EMBL" id="MBB4621290.1"/>
    </source>
</evidence>
<accession>A0ABR6KIE5</accession>
<evidence type="ECO:0000256" key="9">
    <source>
        <dbReference type="ARBA" id="ARBA00023268"/>
    </source>
</evidence>
<evidence type="ECO:0000256" key="5">
    <source>
        <dbReference type="ARBA" id="ARBA00022670"/>
    </source>
</evidence>
<evidence type="ECO:0000256" key="2">
    <source>
        <dbReference type="ARBA" id="ARBA00007090"/>
    </source>
</evidence>
<keyword evidence="7 16" id="KW-0808">Transferase</keyword>
<dbReference type="Pfam" id="PF00912">
    <property type="entry name" value="Transgly"/>
    <property type="match status" value="1"/>
</dbReference>
<comment type="catalytic activity">
    <reaction evidence="11">
        <text>[GlcNAc-(1-&gt;4)-Mur2Ac(oyl-L-Ala-gamma-D-Glu-L-Lys-D-Ala-D-Ala)](n)-di-trans,octa-cis-undecaprenyl diphosphate + beta-D-GlcNAc-(1-&gt;4)-Mur2Ac(oyl-L-Ala-gamma-D-Glu-L-Lys-D-Ala-D-Ala)-di-trans,octa-cis-undecaprenyl diphosphate = [GlcNAc-(1-&gt;4)-Mur2Ac(oyl-L-Ala-gamma-D-Glu-L-Lys-D-Ala-D-Ala)](n+1)-di-trans,octa-cis-undecaprenyl diphosphate + di-trans,octa-cis-undecaprenyl diphosphate + H(+)</text>
        <dbReference type="Rhea" id="RHEA:23708"/>
        <dbReference type="Rhea" id="RHEA-COMP:9602"/>
        <dbReference type="Rhea" id="RHEA-COMP:9603"/>
        <dbReference type="ChEBI" id="CHEBI:15378"/>
        <dbReference type="ChEBI" id="CHEBI:58405"/>
        <dbReference type="ChEBI" id="CHEBI:60033"/>
        <dbReference type="ChEBI" id="CHEBI:78435"/>
        <dbReference type="EC" id="2.4.99.28"/>
    </reaction>
</comment>
<dbReference type="InterPro" id="IPR009647">
    <property type="entry name" value="PBP_C"/>
</dbReference>